<accession>A0AAV0UYI8</accession>
<keyword evidence="3 6" id="KW-0547">Nucleotide-binding</keyword>
<gene>
    <name evidence="9" type="ORF">PDE001_LOCUS8046</name>
</gene>
<dbReference type="InterPro" id="IPR008271">
    <property type="entry name" value="Ser/Thr_kinase_AS"/>
</dbReference>
<comment type="caution">
    <text evidence="9">The sequence shown here is derived from an EMBL/GenBank/DDBJ whole genome shotgun (WGS) entry which is preliminary data.</text>
</comment>
<dbReference type="GO" id="GO:0004674">
    <property type="term" value="F:protein serine/threonine kinase activity"/>
    <property type="evidence" value="ECO:0007669"/>
    <property type="project" value="UniProtKB-KW"/>
</dbReference>
<keyword evidence="4" id="KW-0418">Kinase</keyword>
<evidence type="ECO:0000256" key="7">
    <source>
        <dbReference type="RuleBase" id="RU000304"/>
    </source>
</evidence>
<dbReference type="GO" id="GO:0005524">
    <property type="term" value="F:ATP binding"/>
    <property type="evidence" value="ECO:0007669"/>
    <property type="project" value="UniProtKB-UniRule"/>
</dbReference>
<dbReference type="CDD" id="cd06606">
    <property type="entry name" value="STKc_MAPKKK"/>
    <property type="match status" value="1"/>
</dbReference>
<dbReference type="InterPro" id="IPR011009">
    <property type="entry name" value="Kinase-like_dom_sf"/>
</dbReference>
<dbReference type="Proteomes" id="UP001162029">
    <property type="component" value="Unassembled WGS sequence"/>
</dbReference>
<keyword evidence="1 7" id="KW-0723">Serine/threonine-protein kinase</keyword>
<dbReference type="PROSITE" id="PS00108">
    <property type="entry name" value="PROTEIN_KINASE_ST"/>
    <property type="match status" value="1"/>
</dbReference>
<dbReference type="PROSITE" id="PS00107">
    <property type="entry name" value="PROTEIN_KINASE_ATP"/>
    <property type="match status" value="1"/>
</dbReference>
<evidence type="ECO:0000259" key="8">
    <source>
        <dbReference type="PROSITE" id="PS50011"/>
    </source>
</evidence>
<name>A0AAV0UYI8_9STRA</name>
<evidence type="ECO:0000256" key="3">
    <source>
        <dbReference type="ARBA" id="ARBA00022741"/>
    </source>
</evidence>
<reference evidence="9" key="1">
    <citation type="submission" date="2022-12" db="EMBL/GenBank/DDBJ databases">
        <authorList>
            <person name="Webb A."/>
        </authorList>
    </citation>
    <scope>NUCLEOTIDE SEQUENCE</scope>
    <source>
        <strain evidence="9">Pd1</strain>
    </source>
</reference>
<keyword evidence="10" id="KW-1185">Reference proteome</keyword>
<feature type="domain" description="Protein kinase" evidence="8">
    <location>
        <begin position="192"/>
        <end position="454"/>
    </location>
</feature>
<dbReference type="Pfam" id="PF00069">
    <property type="entry name" value="Pkinase"/>
    <property type="match status" value="1"/>
</dbReference>
<dbReference type="InterPro" id="IPR000719">
    <property type="entry name" value="Prot_kinase_dom"/>
</dbReference>
<dbReference type="InterPro" id="IPR017441">
    <property type="entry name" value="Protein_kinase_ATP_BS"/>
</dbReference>
<dbReference type="Gene3D" id="1.10.510.10">
    <property type="entry name" value="Transferase(Phosphotransferase) domain 1"/>
    <property type="match status" value="1"/>
</dbReference>
<dbReference type="SMART" id="SM00220">
    <property type="entry name" value="S_TKc"/>
    <property type="match status" value="1"/>
</dbReference>
<proteinExistence type="inferred from homology"/>
<evidence type="ECO:0000256" key="6">
    <source>
        <dbReference type="PROSITE-ProRule" id="PRU10141"/>
    </source>
</evidence>
<keyword evidence="5 6" id="KW-0067">ATP-binding</keyword>
<feature type="binding site" evidence="6">
    <location>
        <position position="221"/>
    </location>
    <ligand>
        <name>ATP</name>
        <dbReference type="ChEBI" id="CHEBI:30616"/>
    </ligand>
</feature>
<evidence type="ECO:0000256" key="5">
    <source>
        <dbReference type="ARBA" id="ARBA00022840"/>
    </source>
</evidence>
<dbReference type="PANTHER" id="PTHR11584">
    <property type="entry name" value="SERINE/THREONINE PROTEIN KINASE"/>
    <property type="match status" value="1"/>
</dbReference>
<dbReference type="PANTHER" id="PTHR11584:SF369">
    <property type="entry name" value="MITOGEN-ACTIVATED PROTEIN KINASE KINASE KINASE 19-RELATED"/>
    <property type="match status" value="1"/>
</dbReference>
<evidence type="ECO:0000313" key="9">
    <source>
        <dbReference type="EMBL" id="CAI5741956.1"/>
    </source>
</evidence>
<dbReference type="SUPFAM" id="SSF56112">
    <property type="entry name" value="Protein kinase-like (PK-like)"/>
    <property type="match status" value="1"/>
</dbReference>
<keyword evidence="2" id="KW-0808">Transferase</keyword>
<evidence type="ECO:0000256" key="4">
    <source>
        <dbReference type="ARBA" id="ARBA00022777"/>
    </source>
</evidence>
<dbReference type="PROSITE" id="PS50011">
    <property type="entry name" value="PROTEIN_KINASE_DOM"/>
    <property type="match status" value="1"/>
</dbReference>
<sequence>MADSSDTTSFLYNESLKDSAMLRSHRAMDVLYQSQVMEMHRSSSERSVQLKQLLDHLGKCSDDDEDREDSIDEREEIQWHTHDDISRNSLKVQNLPSQALQEEEQAEIKAVANFGLWGKAAKSKRLPDAIIFAGADESKPSHESHLFSPSSSKVQPAPTTIRSASEMVSQLHVTHPHLAALALLVSSIITQWKRGELIGEGTHGKVYKGLNIVTGELFALKKIEIHSNPNADQVTQMQKLGEEIGLMNNLKHKHVVRYKGSHCSTSHFYLFMEYVSGGSITSMLQQFNAFSENLIRIYTRRLFRVSYLHQMGVIHRDIKGANVLVNAQGVSKLADFGCSKQVPHMLTTSFEESLHSIRGSIPWMAPEVVKQTRHGYKADIWSIGATVIEMATAKHPWPHCHNGLAAMYTIAMTTAPPPFPETLSSEAKSFLHDAFVSTQTSEATAIELSEHIFLADKR</sequence>
<evidence type="ECO:0000256" key="1">
    <source>
        <dbReference type="ARBA" id="ARBA00022527"/>
    </source>
</evidence>
<comment type="similarity">
    <text evidence="7">Belongs to the protein kinase superfamily.</text>
</comment>
<protein>
    <recommendedName>
        <fullName evidence="8">Protein kinase domain-containing protein</fullName>
    </recommendedName>
</protein>
<organism evidence="9 10">
    <name type="scientific">Peronospora destructor</name>
    <dbReference type="NCBI Taxonomy" id="86335"/>
    <lineage>
        <taxon>Eukaryota</taxon>
        <taxon>Sar</taxon>
        <taxon>Stramenopiles</taxon>
        <taxon>Oomycota</taxon>
        <taxon>Peronosporomycetes</taxon>
        <taxon>Peronosporales</taxon>
        <taxon>Peronosporaceae</taxon>
        <taxon>Peronospora</taxon>
    </lineage>
</organism>
<evidence type="ECO:0000313" key="10">
    <source>
        <dbReference type="Proteomes" id="UP001162029"/>
    </source>
</evidence>
<dbReference type="AlphaFoldDB" id="A0AAV0UYI8"/>
<dbReference type="EMBL" id="CANTFM010001633">
    <property type="protein sequence ID" value="CAI5741956.1"/>
    <property type="molecule type" value="Genomic_DNA"/>
</dbReference>
<evidence type="ECO:0000256" key="2">
    <source>
        <dbReference type="ARBA" id="ARBA00022679"/>
    </source>
</evidence>